<gene>
    <name evidence="1" type="ORF">AFUS01_LOCUS5487</name>
</gene>
<protein>
    <submittedName>
        <fullName evidence="1">Uncharacterized protein</fullName>
    </submittedName>
</protein>
<proteinExistence type="predicted"/>
<sequence length="21" mass="2511">IKRSNAMNSFVRGRVELEKLY</sequence>
<dbReference type="Proteomes" id="UP000708208">
    <property type="component" value="Unassembled WGS sequence"/>
</dbReference>
<dbReference type="AlphaFoldDB" id="A0A8J2NRQ5"/>
<evidence type="ECO:0000313" key="2">
    <source>
        <dbReference type="Proteomes" id="UP000708208"/>
    </source>
</evidence>
<organism evidence="1 2">
    <name type="scientific">Allacma fusca</name>
    <dbReference type="NCBI Taxonomy" id="39272"/>
    <lineage>
        <taxon>Eukaryota</taxon>
        <taxon>Metazoa</taxon>
        <taxon>Ecdysozoa</taxon>
        <taxon>Arthropoda</taxon>
        <taxon>Hexapoda</taxon>
        <taxon>Collembola</taxon>
        <taxon>Symphypleona</taxon>
        <taxon>Sminthuridae</taxon>
        <taxon>Allacma</taxon>
    </lineage>
</organism>
<comment type="caution">
    <text evidence="1">The sequence shown here is derived from an EMBL/GenBank/DDBJ whole genome shotgun (WGS) entry which is preliminary data.</text>
</comment>
<reference evidence="1" key="1">
    <citation type="submission" date="2021-06" db="EMBL/GenBank/DDBJ databases">
        <authorList>
            <person name="Hodson N. C."/>
            <person name="Mongue J. A."/>
            <person name="Jaron S. K."/>
        </authorList>
    </citation>
    <scope>NUCLEOTIDE SEQUENCE</scope>
</reference>
<name>A0A8J2NRQ5_9HEXA</name>
<dbReference type="EMBL" id="CAJVCH010035015">
    <property type="protein sequence ID" value="CAG7715952.1"/>
    <property type="molecule type" value="Genomic_DNA"/>
</dbReference>
<feature type="non-terminal residue" evidence="1">
    <location>
        <position position="1"/>
    </location>
</feature>
<accession>A0A8J2NRQ5</accession>
<evidence type="ECO:0000313" key="1">
    <source>
        <dbReference type="EMBL" id="CAG7715952.1"/>
    </source>
</evidence>
<keyword evidence="2" id="KW-1185">Reference proteome</keyword>